<dbReference type="Pfam" id="PF00326">
    <property type="entry name" value="Peptidase_S9"/>
    <property type="match status" value="1"/>
</dbReference>
<evidence type="ECO:0000259" key="3">
    <source>
        <dbReference type="Pfam" id="PF00326"/>
    </source>
</evidence>
<keyword evidence="5" id="KW-1185">Reference proteome</keyword>
<dbReference type="Pfam" id="PF07676">
    <property type="entry name" value="PD40"/>
    <property type="match status" value="1"/>
</dbReference>
<keyword evidence="1" id="KW-0378">Hydrolase</keyword>
<gene>
    <name evidence="4" type="ORF">K7G82_06715</name>
</gene>
<dbReference type="EMBL" id="JAINVV010000004">
    <property type="protein sequence ID" value="MBY8821976.1"/>
    <property type="molecule type" value="Genomic_DNA"/>
</dbReference>
<comment type="caution">
    <text evidence="4">The sequence shown here is derived from an EMBL/GenBank/DDBJ whole genome shotgun (WGS) entry which is preliminary data.</text>
</comment>
<evidence type="ECO:0000313" key="4">
    <source>
        <dbReference type="EMBL" id="MBY8821976.1"/>
    </source>
</evidence>
<dbReference type="Proteomes" id="UP000706039">
    <property type="component" value="Unassembled WGS sequence"/>
</dbReference>
<dbReference type="PANTHER" id="PTHR42776">
    <property type="entry name" value="SERINE PEPTIDASE S9 FAMILY MEMBER"/>
    <property type="match status" value="1"/>
</dbReference>
<dbReference type="InterPro" id="IPR029058">
    <property type="entry name" value="AB_hydrolase_fold"/>
</dbReference>
<evidence type="ECO:0000256" key="1">
    <source>
        <dbReference type="ARBA" id="ARBA00022801"/>
    </source>
</evidence>
<proteinExistence type="predicted"/>
<name>A0ABS7PL16_9SPHN</name>
<protein>
    <submittedName>
        <fullName evidence="4">S9 family peptidase</fullName>
    </submittedName>
</protein>
<reference evidence="4 5" key="1">
    <citation type="submission" date="2021-08" db="EMBL/GenBank/DDBJ databases">
        <authorList>
            <person name="Tuo L."/>
        </authorList>
    </citation>
    <scope>NUCLEOTIDE SEQUENCE [LARGE SCALE GENOMIC DNA]</scope>
    <source>
        <strain evidence="4 5">JCM 31229</strain>
    </source>
</reference>
<evidence type="ECO:0000256" key="2">
    <source>
        <dbReference type="ARBA" id="ARBA00022825"/>
    </source>
</evidence>
<evidence type="ECO:0000313" key="5">
    <source>
        <dbReference type="Proteomes" id="UP000706039"/>
    </source>
</evidence>
<keyword evidence="2" id="KW-0645">Protease</keyword>
<organism evidence="4 5">
    <name type="scientific">Sphingomonas colocasiae</name>
    <dbReference type="NCBI Taxonomy" id="1848973"/>
    <lineage>
        <taxon>Bacteria</taxon>
        <taxon>Pseudomonadati</taxon>
        <taxon>Pseudomonadota</taxon>
        <taxon>Alphaproteobacteria</taxon>
        <taxon>Sphingomonadales</taxon>
        <taxon>Sphingomonadaceae</taxon>
        <taxon>Sphingomonas</taxon>
    </lineage>
</organism>
<dbReference type="InterPro" id="IPR011659">
    <property type="entry name" value="WD40"/>
</dbReference>
<dbReference type="InterPro" id="IPR001375">
    <property type="entry name" value="Peptidase_S9_cat"/>
</dbReference>
<dbReference type="SUPFAM" id="SSF53474">
    <property type="entry name" value="alpha/beta-Hydrolases"/>
    <property type="match status" value="1"/>
</dbReference>
<accession>A0ABS7PL16</accession>
<feature type="domain" description="Peptidase S9 prolyl oligopeptidase catalytic" evidence="3">
    <location>
        <begin position="449"/>
        <end position="655"/>
    </location>
</feature>
<dbReference type="Gene3D" id="2.120.10.30">
    <property type="entry name" value="TolB, C-terminal domain"/>
    <property type="match status" value="1"/>
</dbReference>
<keyword evidence="2" id="KW-0720">Serine protease</keyword>
<dbReference type="SUPFAM" id="SSF82171">
    <property type="entry name" value="DPP6 N-terminal domain-like"/>
    <property type="match status" value="1"/>
</dbReference>
<dbReference type="Gene3D" id="3.40.50.1820">
    <property type="entry name" value="alpha/beta hydrolase"/>
    <property type="match status" value="1"/>
</dbReference>
<dbReference type="PANTHER" id="PTHR42776:SF4">
    <property type="entry name" value="ACYLAMINO-ACID-RELEASING ENZYME"/>
    <property type="match status" value="1"/>
</dbReference>
<dbReference type="RefSeq" id="WP_222989097.1">
    <property type="nucleotide sequence ID" value="NZ_JAINVV010000004.1"/>
</dbReference>
<sequence>MIENDELAAIQTRVADYFEKLYRPGTAQFHAIVHAVENPATGVIAFSGPVYEAEGGFPVTRLALLGTDGTVRLLGNAGANDTDPKWSPDGTQLAFLSDRGRGGGNFQLFLADADTSEVQIAGPVLEGEAVESFAWSADGRRILIQSADAGADAAGSASTARIGSADVARPSWMPTVETGSHDNLWRRARVWDIAANRLTAIGTAGQTVWEADWCGSDEIVAILSSSPTEGGWYQTEIGIAPASGGAFARFARPDVELARVCGSPDGRTIAIVEGRFHRTVALGTLTLYDRATGERRQPAIGAEVSALAWRDSARLFFAGFAAPGSVAGTHDLSTGETAIEWRSPGTGGRKVPAATPSGHTGAIVPGHAFDRYAHIIRVDNDGGERVVLDLAHDGARAILDAMRPAQAIRWQGRDGLEIMGYLALPAGVERPPLVAFIHGGPSHLFRDSWSFDNPLAALLVSSGYAVLFPNPRGSSGRGLDFASRVIDDMAGEDAHDILAGVDHVIANHDVDPTQLFVTGGSYGGFMTCWLVGQTDRFKAACAIAPLTDMRSQFFTAHHPEFLSLYSGGDPYDVGGVFDQRSPLARANTVVTPTLLIAGEQDKTTPSSQAVQYHHALVLGGVPSELVLYPEEGHAAARFEAQIDQGIRVLRWFRTWEGRNTGPRP</sequence>
<dbReference type="InterPro" id="IPR011042">
    <property type="entry name" value="6-blade_b-propeller_TolB-like"/>
</dbReference>